<evidence type="ECO:0000313" key="2">
    <source>
        <dbReference type="Proteomes" id="UP001630127"/>
    </source>
</evidence>
<evidence type="ECO:0000313" key="1">
    <source>
        <dbReference type="EMBL" id="KAL3512513.1"/>
    </source>
</evidence>
<organism evidence="1 2">
    <name type="scientific">Cinchona calisaya</name>
    <dbReference type="NCBI Taxonomy" id="153742"/>
    <lineage>
        <taxon>Eukaryota</taxon>
        <taxon>Viridiplantae</taxon>
        <taxon>Streptophyta</taxon>
        <taxon>Embryophyta</taxon>
        <taxon>Tracheophyta</taxon>
        <taxon>Spermatophyta</taxon>
        <taxon>Magnoliopsida</taxon>
        <taxon>eudicotyledons</taxon>
        <taxon>Gunneridae</taxon>
        <taxon>Pentapetalae</taxon>
        <taxon>asterids</taxon>
        <taxon>lamiids</taxon>
        <taxon>Gentianales</taxon>
        <taxon>Rubiaceae</taxon>
        <taxon>Cinchonoideae</taxon>
        <taxon>Cinchoneae</taxon>
        <taxon>Cinchona</taxon>
    </lineage>
</organism>
<name>A0ABD2Z052_9GENT</name>
<gene>
    <name evidence="1" type="ORF">ACH5RR_025230</name>
</gene>
<proteinExistence type="predicted"/>
<dbReference type="EMBL" id="JBJUIK010000011">
    <property type="protein sequence ID" value="KAL3512513.1"/>
    <property type="molecule type" value="Genomic_DNA"/>
</dbReference>
<sequence>MNVKITRITSITPFIGLDGITANITQKSGITSIIRILEEEFKRARMELVDDQVRGLVSTYRMKVKLTAAAMVIESVSMSFAGVAAEYATGIGRNREEGEGVVAVGGVGDHMREFRAT</sequence>
<accession>A0ABD2Z052</accession>
<protein>
    <submittedName>
        <fullName evidence="1">Uncharacterized protein</fullName>
    </submittedName>
</protein>
<dbReference type="AlphaFoldDB" id="A0ABD2Z052"/>
<keyword evidence="2" id="KW-1185">Reference proteome</keyword>
<comment type="caution">
    <text evidence="1">The sequence shown here is derived from an EMBL/GenBank/DDBJ whole genome shotgun (WGS) entry which is preliminary data.</text>
</comment>
<reference evidence="1 2" key="1">
    <citation type="submission" date="2024-11" db="EMBL/GenBank/DDBJ databases">
        <title>A near-complete genome assembly of Cinchona calisaya.</title>
        <authorList>
            <person name="Lian D.C."/>
            <person name="Zhao X.W."/>
            <person name="Wei L."/>
        </authorList>
    </citation>
    <scope>NUCLEOTIDE SEQUENCE [LARGE SCALE GENOMIC DNA]</scope>
    <source>
        <tissue evidence="1">Nenye</tissue>
    </source>
</reference>
<dbReference type="Proteomes" id="UP001630127">
    <property type="component" value="Unassembled WGS sequence"/>
</dbReference>